<dbReference type="HOGENOM" id="CLU_1615559_0_0_9"/>
<keyword evidence="2" id="KW-1185">Reference proteome</keyword>
<dbReference type="Proteomes" id="UP000001572">
    <property type="component" value="Chromosome"/>
</dbReference>
<dbReference type="STRING" id="293826.Amet_2595"/>
<organism evidence="1 2">
    <name type="scientific">Alkaliphilus metalliredigens (strain QYMF)</name>
    <dbReference type="NCBI Taxonomy" id="293826"/>
    <lineage>
        <taxon>Bacteria</taxon>
        <taxon>Bacillati</taxon>
        <taxon>Bacillota</taxon>
        <taxon>Clostridia</taxon>
        <taxon>Peptostreptococcales</taxon>
        <taxon>Natronincolaceae</taxon>
        <taxon>Alkaliphilus</taxon>
    </lineage>
</organism>
<dbReference type="EMBL" id="CP000724">
    <property type="protein sequence ID" value="ABR48747.1"/>
    <property type="molecule type" value="Genomic_DNA"/>
</dbReference>
<evidence type="ECO:0000313" key="2">
    <source>
        <dbReference type="Proteomes" id="UP000001572"/>
    </source>
</evidence>
<protein>
    <submittedName>
        <fullName evidence="1">Uncharacterized protein</fullName>
    </submittedName>
</protein>
<dbReference type="RefSeq" id="WP_012063721.1">
    <property type="nucleotide sequence ID" value="NC_009633.1"/>
</dbReference>
<evidence type="ECO:0000313" key="1">
    <source>
        <dbReference type="EMBL" id="ABR48747.1"/>
    </source>
</evidence>
<gene>
    <name evidence="1" type="ordered locus">Amet_2595</name>
</gene>
<reference evidence="2" key="1">
    <citation type="journal article" date="2016" name="Genome Announc.">
        <title>Complete genome sequence of Alkaliphilus metalliredigens strain QYMF, an alkaliphilic and metal-reducing bacterium isolated from borax-contaminated leachate ponds.</title>
        <authorList>
            <person name="Hwang C."/>
            <person name="Copeland A."/>
            <person name="Lucas S."/>
            <person name="Lapidus A."/>
            <person name="Barry K."/>
            <person name="Detter J.C."/>
            <person name="Glavina Del Rio T."/>
            <person name="Hammon N."/>
            <person name="Israni S."/>
            <person name="Dalin E."/>
            <person name="Tice H."/>
            <person name="Pitluck S."/>
            <person name="Chertkov O."/>
            <person name="Brettin T."/>
            <person name="Bruce D."/>
            <person name="Han C."/>
            <person name="Schmutz J."/>
            <person name="Larimer F."/>
            <person name="Land M.L."/>
            <person name="Hauser L."/>
            <person name="Kyrpides N."/>
            <person name="Mikhailova N."/>
            <person name="Ye Q."/>
            <person name="Zhou J."/>
            <person name="Richardson P."/>
            <person name="Fields M.W."/>
        </authorList>
    </citation>
    <scope>NUCLEOTIDE SEQUENCE [LARGE SCALE GENOMIC DNA]</scope>
    <source>
        <strain evidence="2">QYMF</strain>
    </source>
</reference>
<name>A6TRC9_ALKMQ</name>
<dbReference type="KEGG" id="amt:Amet_2595"/>
<accession>A6TRC9</accession>
<dbReference type="AlphaFoldDB" id="A6TRC9"/>
<sequence>MKYKNDKFEITGLPEEINTFLHLTQMKDKEDRINTQQERIRELALSNTQLRDHEEKLIENLNIITAEKTTLSSELERYKQLAMIREQEIEGLKRELDTTKRHNYKLHTIIEESDEIKKGMLDKLTIARDRELDCLAELIYQERHDGEDDEQLRKRILRDLKMIK</sequence>
<proteinExistence type="predicted"/>